<evidence type="ECO:0000256" key="1">
    <source>
        <dbReference type="SAM" id="SignalP"/>
    </source>
</evidence>
<proteinExistence type="predicted"/>
<dbReference type="RefSeq" id="WP_171187634.1">
    <property type="nucleotide sequence ID" value="NZ_WTPX01000082.1"/>
</dbReference>
<protein>
    <submittedName>
        <fullName evidence="2">Uncharacterized protein</fullName>
    </submittedName>
</protein>
<name>A0ABX1VGV4_9PLAN</name>
<gene>
    <name evidence="2" type="ORF">LzC2_26010</name>
</gene>
<accession>A0ABX1VGV4</accession>
<evidence type="ECO:0000313" key="2">
    <source>
        <dbReference type="EMBL" id="NNJ26513.1"/>
    </source>
</evidence>
<evidence type="ECO:0000313" key="3">
    <source>
        <dbReference type="Proteomes" id="UP000609651"/>
    </source>
</evidence>
<sequence length="146" mass="15295">MSRSNCKLLTVAGLVAALAAADTAFAGKVAGDRLRPGSGFHNRHAATSPSALTFPRVQSNWAAPQPARPFFSQTGTPAYTPQVVHRPTYATQPRVVYSQPARTITPQPRVVYSYPARSISTAAPVVAAPPAAPAPRVSSAPVVVPR</sequence>
<feature type="chain" id="PRO_5046678877" evidence="1">
    <location>
        <begin position="27"/>
        <end position="146"/>
    </location>
</feature>
<dbReference type="Proteomes" id="UP000609651">
    <property type="component" value="Unassembled WGS sequence"/>
</dbReference>
<reference evidence="2 3" key="1">
    <citation type="journal article" date="2020" name="Syst. Appl. Microbiol.">
        <title>Alienimonas chondri sp. nov., a novel planctomycete isolated from the biofilm of the red alga Chondrus crispus.</title>
        <authorList>
            <person name="Vitorino I."/>
            <person name="Albuquerque L."/>
            <person name="Wiegand S."/>
            <person name="Kallscheuer N."/>
            <person name="da Costa M.S."/>
            <person name="Lobo-da-Cunha A."/>
            <person name="Jogler C."/>
            <person name="Lage O.M."/>
        </authorList>
    </citation>
    <scope>NUCLEOTIDE SEQUENCE [LARGE SCALE GENOMIC DNA]</scope>
    <source>
        <strain evidence="2 3">LzC2</strain>
    </source>
</reference>
<feature type="signal peptide" evidence="1">
    <location>
        <begin position="1"/>
        <end position="26"/>
    </location>
</feature>
<keyword evidence="3" id="KW-1185">Reference proteome</keyword>
<organism evidence="2 3">
    <name type="scientific">Alienimonas chondri</name>
    <dbReference type="NCBI Taxonomy" id="2681879"/>
    <lineage>
        <taxon>Bacteria</taxon>
        <taxon>Pseudomonadati</taxon>
        <taxon>Planctomycetota</taxon>
        <taxon>Planctomycetia</taxon>
        <taxon>Planctomycetales</taxon>
        <taxon>Planctomycetaceae</taxon>
        <taxon>Alienimonas</taxon>
    </lineage>
</organism>
<dbReference type="EMBL" id="WTPX01000082">
    <property type="protein sequence ID" value="NNJ26513.1"/>
    <property type="molecule type" value="Genomic_DNA"/>
</dbReference>
<keyword evidence="1" id="KW-0732">Signal</keyword>
<comment type="caution">
    <text evidence="2">The sequence shown here is derived from an EMBL/GenBank/DDBJ whole genome shotgun (WGS) entry which is preliminary data.</text>
</comment>